<dbReference type="InterPro" id="IPR018392">
    <property type="entry name" value="LysM"/>
</dbReference>
<dbReference type="PANTHER" id="PTHR33734:SF22">
    <property type="entry name" value="MEMBRANE-BOUND LYTIC MUREIN TRANSGLYCOSYLASE D"/>
    <property type="match status" value="1"/>
</dbReference>
<keyword evidence="5" id="KW-1185">Reference proteome</keyword>
<organism evidence="4 5">
    <name type="scientific">Emticicia agri</name>
    <dbReference type="NCBI Taxonomy" id="2492393"/>
    <lineage>
        <taxon>Bacteria</taxon>
        <taxon>Pseudomonadati</taxon>
        <taxon>Bacteroidota</taxon>
        <taxon>Cytophagia</taxon>
        <taxon>Cytophagales</taxon>
        <taxon>Leadbetterellaceae</taxon>
        <taxon>Emticicia</taxon>
    </lineage>
</organism>
<dbReference type="SMART" id="SM00257">
    <property type="entry name" value="LysM"/>
    <property type="match status" value="2"/>
</dbReference>
<proteinExistence type="predicted"/>
<keyword evidence="2" id="KW-0732">Signal</keyword>
<reference evidence="4 5" key="1">
    <citation type="submission" date="2019-02" db="EMBL/GenBank/DDBJ databases">
        <title>Bacterial novel species Emticicia sp. 17J42-9 isolated from soil.</title>
        <authorList>
            <person name="Jung H.-Y."/>
        </authorList>
    </citation>
    <scope>NUCLEOTIDE SEQUENCE [LARGE SCALE GENOMIC DNA]</scope>
    <source>
        <strain evidence="4 5">17J42-9</strain>
    </source>
</reference>
<comment type="caution">
    <text evidence="4">The sequence shown here is derived from an EMBL/GenBank/DDBJ whole genome shotgun (WGS) entry which is preliminary data.</text>
</comment>
<dbReference type="Pfam" id="PF01476">
    <property type="entry name" value="LysM"/>
    <property type="match status" value="3"/>
</dbReference>
<dbReference type="CDD" id="cd00118">
    <property type="entry name" value="LysM"/>
    <property type="match status" value="2"/>
</dbReference>
<dbReference type="EMBL" id="SEWF01000009">
    <property type="protein sequence ID" value="RYU96127.1"/>
    <property type="molecule type" value="Genomic_DNA"/>
</dbReference>
<dbReference type="PROSITE" id="PS51257">
    <property type="entry name" value="PROKAR_LIPOPROTEIN"/>
    <property type="match status" value="1"/>
</dbReference>
<protein>
    <submittedName>
        <fullName evidence="4">LysM peptidoglycan-binding domain-containing protein</fullName>
    </submittedName>
</protein>
<feature type="chain" id="PRO_5020536079" evidence="2">
    <location>
        <begin position="27"/>
        <end position="628"/>
    </location>
</feature>
<accession>A0A4Q5M2R5</accession>
<feature type="region of interest" description="Disordered" evidence="1">
    <location>
        <begin position="529"/>
        <end position="571"/>
    </location>
</feature>
<evidence type="ECO:0000259" key="3">
    <source>
        <dbReference type="PROSITE" id="PS51782"/>
    </source>
</evidence>
<dbReference type="SUPFAM" id="SSF54106">
    <property type="entry name" value="LysM domain"/>
    <property type="match status" value="2"/>
</dbReference>
<dbReference type="InterPro" id="IPR036779">
    <property type="entry name" value="LysM_dom_sf"/>
</dbReference>
<feature type="domain" description="LysM" evidence="3">
    <location>
        <begin position="582"/>
        <end position="625"/>
    </location>
</feature>
<name>A0A4Q5M2R5_9BACT</name>
<dbReference type="OrthoDB" id="977752at2"/>
<dbReference type="PROSITE" id="PS51782">
    <property type="entry name" value="LYSM"/>
    <property type="match status" value="2"/>
</dbReference>
<feature type="domain" description="LysM" evidence="3">
    <location>
        <begin position="392"/>
        <end position="436"/>
    </location>
</feature>
<evidence type="ECO:0000313" key="5">
    <source>
        <dbReference type="Proteomes" id="UP000293162"/>
    </source>
</evidence>
<sequence length="628" mass="71456">MDLRAFRNIVYLNLLLGCWLNSNSFASGINPYSPVVPNEVKFANVTFQLNDVTKYLVINEMKDIQSNRQVLLNTLEKATLFFPIVEPILREQGVPDDFKFLVNYHKYQSSVEKNGISEAGVFWCLDRQKAEEVDLLMNAQIDERKHLIRATHGAALCLKRNNILYNNWGATLYSLIAHKKIVNQLEINRKWANTSGTNNEYIALDSPAYMALLQFLAYKLVIEEEFPAFKSQAPKIVYEYPYSKGKSLNRISAELKVDLAVLNEYNPWLLVKNVPDTECQVLVVIPANRFNEIRVLSELSKKSGVPTKELGFPLLKRETGQAGNKGKGGIFYQINNLAGIQAEMCDNAVTLAYKADIPIKKFVEYNDIKENDLLQIGQVYYLESKSARASVPFHVVRNGETLWSISQTYGVKLENLLKNNRFETVQRLQRGRIIWLQSVRPKNKPVEYINMPDELEAIDEMVRAESDPELNEDLFNNTPMKVDTIVLVDKEKTAIKESTSVKATGNEVVLATKEKELNSSPLTQEIRKEETKNLNLPKSVDSNNTSSPVLKKDETESKTTPSIAPQSTNTLKDKTTEQGNFFYHTVRKDDTLFRISVNYNVTLDDLRRLNNLSSNIVKIGVVLKIKQL</sequence>
<evidence type="ECO:0000313" key="4">
    <source>
        <dbReference type="EMBL" id="RYU96127.1"/>
    </source>
</evidence>
<feature type="compositionally biased region" description="Polar residues" evidence="1">
    <location>
        <begin position="558"/>
        <end position="570"/>
    </location>
</feature>
<feature type="signal peptide" evidence="2">
    <location>
        <begin position="1"/>
        <end position="26"/>
    </location>
</feature>
<gene>
    <name evidence="4" type="ORF">EWM59_07915</name>
</gene>
<feature type="compositionally biased region" description="Polar residues" evidence="1">
    <location>
        <begin position="533"/>
        <end position="548"/>
    </location>
</feature>
<dbReference type="Proteomes" id="UP000293162">
    <property type="component" value="Unassembled WGS sequence"/>
</dbReference>
<dbReference type="PANTHER" id="PTHR33734">
    <property type="entry name" value="LYSM DOMAIN-CONTAINING GPI-ANCHORED PROTEIN 2"/>
    <property type="match status" value="1"/>
</dbReference>
<evidence type="ECO:0000256" key="2">
    <source>
        <dbReference type="SAM" id="SignalP"/>
    </source>
</evidence>
<evidence type="ECO:0000256" key="1">
    <source>
        <dbReference type="SAM" id="MobiDB-lite"/>
    </source>
</evidence>
<dbReference type="AlphaFoldDB" id="A0A4Q5M2R5"/>
<dbReference type="Gene3D" id="3.10.350.10">
    <property type="entry name" value="LysM domain"/>
    <property type="match status" value="2"/>
</dbReference>